<organism evidence="2 3">
    <name type="scientific">Collimonas fungivorans (strain Ter331)</name>
    <dbReference type="NCBI Taxonomy" id="1005048"/>
    <lineage>
        <taxon>Bacteria</taxon>
        <taxon>Pseudomonadati</taxon>
        <taxon>Pseudomonadota</taxon>
        <taxon>Betaproteobacteria</taxon>
        <taxon>Burkholderiales</taxon>
        <taxon>Oxalobacteraceae</taxon>
        <taxon>Collimonas</taxon>
    </lineage>
</organism>
<feature type="compositionally biased region" description="Basic residues" evidence="1">
    <location>
        <begin position="81"/>
        <end position="100"/>
    </location>
</feature>
<reference evidence="3" key="6">
    <citation type="submission" date="2011-05" db="EMBL/GenBank/DDBJ databases">
        <title>Complete sequence of Collimonas fungivorans Ter331.</title>
        <authorList>
            <person name="Leveau J.H."/>
        </authorList>
    </citation>
    <scope>NUCLEOTIDE SEQUENCE [LARGE SCALE GENOMIC DNA]</scope>
    <source>
        <strain evidence="3">Ter331</strain>
    </source>
</reference>
<dbReference type="AlphaFoldDB" id="G0AEZ8"/>
<evidence type="ECO:0000256" key="1">
    <source>
        <dbReference type="SAM" id="MobiDB-lite"/>
    </source>
</evidence>
<feature type="region of interest" description="Disordered" evidence="1">
    <location>
        <begin position="334"/>
        <end position="357"/>
    </location>
</feature>
<dbReference type="KEGG" id="cfu:CFU_0690"/>
<accession>G0AEZ8</accession>
<reference evidence="2 3" key="2">
    <citation type="journal article" date="2006" name="J. Microbiol. Methods">
        <title>Genomic flank-sequencing of plasposon insertion sites for rapid identification of functional genes.</title>
        <authorList>
            <person name="Leveau J.H."/>
            <person name="Gerards S."/>
            <person name="Fritsche K."/>
            <person name="Zondag G."/>
            <person name="van Veen J.A."/>
        </authorList>
    </citation>
    <scope>NUCLEOTIDE SEQUENCE [LARGE SCALE GENOMIC DNA]</scope>
    <source>
        <strain evidence="2 3">Ter331</strain>
    </source>
</reference>
<sequence>MGAVSQILHFMSCRSGPAVFQGPAAGVFVQLAFPLRNHRSGDAVADHVGGSAAHVEELVDADDQQDAGFRQMEHRQDGGHHHQRTARHASHALAAHHQHQQHGELLGERHFNIVGLRHEQGGERLVHHRTVEVEGITERQHETGDLVVDAEVFQLLHGLRISRFAAGGGKRQHDRLFQQAQQGEDRTAQEDVADGDQQRPQGRQPGVETAEELGVGGQHAEALHRDDGGDGGKYAERRKAHHVIGHFQHHVHQAVDGVGDGLAGLALDRRQAEPEKQREHKDLQDFILRHGVDEAAREHMRNKILQVEAAGIEFGVCSYRRQRQVERMADLQHVDKQHAQRQRQQRSNHEPAEGADADAAHRAAVLHAGDARHQGAEHQRCNDHLDQAQEYIGDDGEVAGDFFCRGFIRRQVVADIADHDPEDHADHDPSRCFNFFHLRIRPLDIQKYKKYKNCRPGLCRHREEMAIDAINRTLRKYQRSTGKIKKPSLLKA</sequence>
<evidence type="ECO:0000313" key="2">
    <source>
        <dbReference type="EMBL" id="AEK60525.1"/>
    </source>
</evidence>
<evidence type="ECO:0000313" key="3">
    <source>
        <dbReference type="Proteomes" id="UP000008392"/>
    </source>
</evidence>
<proteinExistence type="predicted"/>
<feature type="region of interest" description="Disordered" evidence="1">
    <location>
        <begin position="76"/>
        <end position="101"/>
    </location>
</feature>
<gene>
    <name evidence="2" type="primary">gltP</name>
    <name evidence="2" type="ordered locus">CFU_0690</name>
</gene>
<reference evidence="2 3" key="4">
    <citation type="journal article" date="2010" name="Environ. Microbiol.">
        <title>The bacterial genus Collimonas: mycophagy, weathering and other adaptive solutions to life in oligotrophic soil environments.</title>
        <authorList>
            <person name="Leveau J.H."/>
            <person name="Uroz S."/>
            <person name="de Boer W."/>
        </authorList>
    </citation>
    <scope>NUCLEOTIDE SEQUENCE [LARGE SCALE GENOMIC DNA]</scope>
    <source>
        <strain evidence="2 3">Ter331</strain>
    </source>
</reference>
<reference evidence="2 3" key="3">
    <citation type="journal article" date="2008" name="FEMS Microbiol. Ecol.">
        <title>Identification and characterization of genes underlying chitinolysis in Collimonas fungivorans Ter331.</title>
        <authorList>
            <person name="Fritsche K."/>
            <person name="de Boer W."/>
            <person name="Gerards S."/>
            <person name="van den Berg M."/>
            <person name="van Veen J.A."/>
            <person name="Leveau J.H."/>
        </authorList>
    </citation>
    <scope>NUCLEOTIDE SEQUENCE [LARGE SCALE GENOMIC DNA]</scope>
    <source>
        <strain evidence="2 3">Ter331</strain>
    </source>
</reference>
<name>G0AEZ8_COLFT</name>
<dbReference type="EMBL" id="CP002745">
    <property type="protein sequence ID" value="AEK60525.1"/>
    <property type="molecule type" value="Genomic_DNA"/>
</dbReference>
<keyword evidence="3" id="KW-1185">Reference proteome</keyword>
<dbReference type="Proteomes" id="UP000008392">
    <property type="component" value="Chromosome"/>
</dbReference>
<protein>
    <submittedName>
        <fullName evidence="2">Uncharacterized protein</fullName>
    </submittedName>
</protein>
<dbReference type="HOGENOM" id="CLU_554029_0_0_4"/>
<feature type="region of interest" description="Disordered" evidence="1">
    <location>
        <begin position="180"/>
        <end position="234"/>
    </location>
</feature>
<dbReference type="STRING" id="1005048.CFU_0690"/>
<reference evidence="2 3" key="1">
    <citation type="journal article" date="2004" name="Environ. Microbiol.">
        <title>Phylogeny-function analysis of (meta)genomic libraries: screening for expression of ribosomal RNA genes by large-insert library fluorescent in situ hybridization (LIL-FISH).</title>
        <authorList>
            <person name="Leveau J.H."/>
            <person name="Gerards S."/>
            <person name="de Boer W."/>
            <person name="van Veen J.A."/>
        </authorList>
    </citation>
    <scope>NUCLEOTIDE SEQUENCE [LARGE SCALE GENOMIC DNA]</scope>
    <source>
        <strain evidence="2 3">Ter331</strain>
    </source>
</reference>
<feature type="compositionally biased region" description="Basic and acidic residues" evidence="1">
    <location>
        <begin position="221"/>
        <end position="234"/>
    </location>
</feature>
<reference evidence="2 3" key="5">
    <citation type="journal article" date="2011" name="ISME J.">
        <title>Dual transcriptional profiling of a bacterial/fungal confrontation: Collimonas fungivorans versus Aspergillus niger.</title>
        <authorList>
            <person name="Mela F."/>
            <person name="Fritsche K."/>
            <person name="de Boer W."/>
            <person name="van Veen J.A."/>
            <person name="de Graaff L.H."/>
            <person name="van den Berg M."/>
            <person name="Leveau J.H."/>
        </authorList>
    </citation>
    <scope>NUCLEOTIDE SEQUENCE [LARGE SCALE GENOMIC DNA]</scope>
    <source>
        <strain evidence="2 3">Ter331</strain>
    </source>
</reference>
<dbReference type="eggNOG" id="ENOG502ZTEU">
    <property type="taxonomic scope" value="Bacteria"/>
</dbReference>